<dbReference type="AlphaFoldDB" id="A0A5C5UVC8"/>
<reference evidence="3 4" key="1">
    <citation type="submission" date="2019-02" db="EMBL/GenBank/DDBJ databases">
        <title>Deep-cultivation of Planctomycetes and their phenomic and genomic characterization uncovers novel biology.</title>
        <authorList>
            <person name="Wiegand S."/>
            <person name="Jogler M."/>
            <person name="Boedeker C."/>
            <person name="Pinto D."/>
            <person name="Vollmers J."/>
            <person name="Rivas-Marin E."/>
            <person name="Kohn T."/>
            <person name="Peeters S.H."/>
            <person name="Heuer A."/>
            <person name="Rast P."/>
            <person name="Oberbeckmann S."/>
            <person name="Bunk B."/>
            <person name="Jeske O."/>
            <person name="Meyerdierks A."/>
            <person name="Storesund J.E."/>
            <person name="Kallscheuer N."/>
            <person name="Luecker S."/>
            <person name="Lage O.M."/>
            <person name="Pohl T."/>
            <person name="Merkel B.J."/>
            <person name="Hornburger P."/>
            <person name="Mueller R.-W."/>
            <person name="Bruemmer F."/>
            <person name="Labrenz M."/>
            <person name="Spormann A.M."/>
            <person name="Op Den Camp H."/>
            <person name="Overmann J."/>
            <person name="Amann R."/>
            <person name="Jetten M.S.M."/>
            <person name="Mascher T."/>
            <person name="Medema M.H."/>
            <person name="Devos D.P."/>
            <person name="Kaster A.-K."/>
            <person name="Ovreas L."/>
            <person name="Rohde M."/>
            <person name="Galperin M.Y."/>
            <person name="Jogler C."/>
        </authorList>
    </citation>
    <scope>NUCLEOTIDE SEQUENCE [LARGE SCALE GENOMIC DNA]</scope>
    <source>
        <strain evidence="3 4">Enr8</strain>
    </source>
</reference>
<dbReference type="InterPro" id="IPR012429">
    <property type="entry name" value="HGSNAT_cat"/>
</dbReference>
<accession>A0A5C5UVC8</accession>
<feature type="transmembrane region" description="Helical" evidence="1">
    <location>
        <begin position="163"/>
        <end position="183"/>
    </location>
</feature>
<keyword evidence="1" id="KW-1133">Transmembrane helix</keyword>
<evidence type="ECO:0000259" key="2">
    <source>
        <dbReference type="Pfam" id="PF07786"/>
    </source>
</evidence>
<comment type="caution">
    <text evidence="3">The sequence shown here is derived from an EMBL/GenBank/DDBJ whole genome shotgun (WGS) entry which is preliminary data.</text>
</comment>
<dbReference type="PANTHER" id="PTHR31061:SF24">
    <property type="entry name" value="LD22376P"/>
    <property type="match status" value="1"/>
</dbReference>
<gene>
    <name evidence="3" type="ORF">Enr8_50500</name>
</gene>
<dbReference type="RefSeq" id="WP_146437027.1">
    <property type="nucleotide sequence ID" value="NZ_SJPF01000008.1"/>
</dbReference>
<feature type="transmembrane region" description="Helical" evidence="1">
    <location>
        <begin position="96"/>
        <end position="117"/>
    </location>
</feature>
<feature type="transmembrane region" description="Helical" evidence="1">
    <location>
        <begin position="221"/>
        <end position="239"/>
    </location>
</feature>
<keyword evidence="4" id="KW-1185">Reference proteome</keyword>
<evidence type="ECO:0000313" key="3">
    <source>
        <dbReference type="EMBL" id="TWT29533.1"/>
    </source>
</evidence>
<proteinExistence type="predicted"/>
<organism evidence="3 4">
    <name type="scientific">Blastopirellula retiformator</name>
    <dbReference type="NCBI Taxonomy" id="2527970"/>
    <lineage>
        <taxon>Bacteria</taxon>
        <taxon>Pseudomonadati</taxon>
        <taxon>Planctomycetota</taxon>
        <taxon>Planctomycetia</taxon>
        <taxon>Pirellulales</taxon>
        <taxon>Pirellulaceae</taxon>
        <taxon>Blastopirellula</taxon>
    </lineage>
</organism>
<sequence>MDHPAVATAEEGPAAAKPTRFRSLDVFRGASVALMILVNNPGTWSAMYPPLQHAKWHGCTPTDLVFPFFLFAVGNALAFVFARLENASTGEVMRRILVRTLLIFAIGFLLNLFPFVRWNDAGELTLKSLEHCRIFGVLQRIALSYGGAAMLVWWLGQAGKTRGVVVATAILLVGYWIACLVLGDPADPYSLEGFIGTKIDRALLGENHLYHGEGVPFDPEGLFSTITGVAQVMIGWLVGQMMLRSEKNMALVGRLMLVGVHLLLAAYLWQLLFPLNKKIWTSSFVLHTCGLATLALASILYWLEVPAGENGGDSRLATLARRLLGGLFRFFEVFGKNPLFIFVFSAVVVKLLALFRWHPEGSDRWTSPLPWIYSHLFRWEWMDPRLGSFLFSVCLLIVYWLIVAVMDRRKVYIKV</sequence>
<feature type="transmembrane region" description="Helical" evidence="1">
    <location>
        <begin position="26"/>
        <end position="44"/>
    </location>
</feature>
<feature type="transmembrane region" description="Helical" evidence="1">
    <location>
        <begin position="284"/>
        <end position="303"/>
    </location>
</feature>
<dbReference type="OrthoDB" id="9788724at2"/>
<dbReference type="Proteomes" id="UP000318878">
    <property type="component" value="Unassembled WGS sequence"/>
</dbReference>
<feature type="transmembrane region" description="Helical" evidence="1">
    <location>
        <begin position="386"/>
        <end position="406"/>
    </location>
</feature>
<feature type="transmembrane region" description="Helical" evidence="1">
    <location>
        <begin position="251"/>
        <end position="272"/>
    </location>
</feature>
<feature type="transmembrane region" description="Helical" evidence="1">
    <location>
        <begin position="137"/>
        <end position="156"/>
    </location>
</feature>
<dbReference type="Pfam" id="PF07786">
    <property type="entry name" value="HGSNAT_cat"/>
    <property type="match status" value="1"/>
</dbReference>
<feature type="domain" description="Heparan-alpha-glucosaminide N-acetyltransferase catalytic" evidence="2">
    <location>
        <begin position="20"/>
        <end position="178"/>
    </location>
</feature>
<feature type="transmembrane region" description="Helical" evidence="1">
    <location>
        <begin position="64"/>
        <end position="84"/>
    </location>
</feature>
<evidence type="ECO:0000256" key="1">
    <source>
        <dbReference type="SAM" id="Phobius"/>
    </source>
</evidence>
<name>A0A5C5UVC8_9BACT</name>
<evidence type="ECO:0000313" key="4">
    <source>
        <dbReference type="Proteomes" id="UP000318878"/>
    </source>
</evidence>
<dbReference type="EMBL" id="SJPF01000008">
    <property type="protein sequence ID" value="TWT29533.1"/>
    <property type="molecule type" value="Genomic_DNA"/>
</dbReference>
<keyword evidence="1" id="KW-0812">Transmembrane</keyword>
<keyword evidence="1" id="KW-0472">Membrane</keyword>
<dbReference type="PANTHER" id="PTHR31061">
    <property type="entry name" value="LD22376P"/>
    <property type="match status" value="1"/>
</dbReference>
<protein>
    <recommendedName>
        <fullName evidence="2">Heparan-alpha-glucosaminide N-acetyltransferase catalytic domain-containing protein</fullName>
    </recommendedName>
</protein>